<keyword evidence="2" id="KW-1133">Transmembrane helix</keyword>
<evidence type="ECO:0000313" key="3">
    <source>
        <dbReference type="EMBL" id="MBE1563136.1"/>
    </source>
</evidence>
<organism evidence="3 4">
    <name type="scientific">Nonomuraea africana</name>
    <dbReference type="NCBI Taxonomy" id="46171"/>
    <lineage>
        <taxon>Bacteria</taxon>
        <taxon>Bacillati</taxon>
        <taxon>Actinomycetota</taxon>
        <taxon>Actinomycetes</taxon>
        <taxon>Streptosporangiales</taxon>
        <taxon>Streptosporangiaceae</taxon>
        <taxon>Nonomuraea</taxon>
    </lineage>
</organism>
<accession>A0ABR9KM82</accession>
<feature type="transmembrane region" description="Helical" evidence="2">
    <location>
        <begin position="50"/>
        <end position="76"/>
    </location>
</feature>
<comment type="caution">
    <text evidence="3">The sequence shown here is derived from an EMBL/GenBank/DDBJ whole genome shotgun (WGS) entry which is preliminary data.</text>
</comment>
<evidence type="ECO:0000313" key="4">
    <source>
        <dbReference type="Proteomes" id="UP000661607"/>
    </source>
</evidence>
<keyword evidence="2" id="KW-0472">Membrane</keyword>
<dbReference type="NCBIfam" id="NF038083">
    <property type="entry name" value="CU044_5270_fam"/>
    <property type="match status" value="1"/>
</dbReference>
<protein>
    <submittedName>
        <fullName evidence="3">Uncharacterized protein</fullName>
    </submittedName>
</protein>
<name>A0ABR9KM82_9ACTN</name>
<dbReference type="Proteomes" id="UP000661607">
    <property type="component" value="Unassembled WGS sequence"/>
</dbReference>
<sequence>MDEMDAVRRLWADTPEGSAGHLATSRALLERAYTVNQEERDRRVRGPRRILGGWVPKGLAVVAAAAVTVLAVQVIVPGAAPPASARELLARAADAAEDQGELRPGPGQYLHVSSVAMQNLMVGPRDGAGTRQVILTVAEDRWEPAAPGRPWLVREERKSAAPAPGSGPVPSGPWDTGVEDSYYESSCDRAPGDELSYLRLGDWPTDVAALRARIEKVAAKQSGPENLRLWSTISGLIEKSAARPDLAAPLFEVASSLKGIRLFPDVTDAAGRPGLAVGMDESEYLRSELVFDKETYRYLGTRYVTTADRTQTPGGHTFVVPKGTVTGTALLGVELADAMPEPAPDASRLKIPC</sequence>
<keyword evidence="2" id="KW-0812">Transmembrane</keyword>
<dbReference type="EMBL" id="JADBEF010000001">
    <property type="protein sequence ID" value="MBE1563136.1"/>
    <property type="molecule type" value="Genomic_DNA"/>
</dbReference>
<keyword evidence="4" id="KW-1185">Reference proteome</keyword>
<reference evidence="3 4" key="1">
    <citation type="submission" date="2020-10" db="EMBL/GenBank/DDBJ databases">
        <title>Sequencing the genomes of 1000 actinobacteria strains.</title>
        <authorList>
            <person name="Klenk H.-P."/>
        </authorList>
    </citation>
    <scope>NUCLEOTIDE SEQUENCE [LARGE SCALE GENOMIC DNA]</scope>
    <source>
        <strain evidence="3 4">DSM 43748</strain>
    </source>
</reference>
<evidence type="ECO:0000256" key="1">
    <source>
        <dbReference type="SAM" id="MobiDB-lite"/>
    </source>
</evidence>
<feature type="region of interest" description="Disordered" evidence="1">
    <location>
        <begin position="157"/>
        <end position="180"/>
    </location>
</feature>
<evidence type="ECO:0000256" key="2">
    <source>
        <dbReference type="SAM" id="Phobius"/>
    </source>
</evidence>
<dbReference type="InterPro" id="IPR047789">
    <property type="entry name" value="CU044_5270-like"/>
</dbReference>
<dbReference type="RefSeq" id="WP_192777764.1">
    <property type="nucleotide sequence ID" value="NZ_BAAASY010000004.1"/>
</dbReference>
<gene>
    <name evidence="3" type="ORF">H4W81_005915</name>
</gene>
<proteinExistence type="predicted"/>